<dbReference type="EMBL" id="WBMO01000001">
    <property type="protein sequence ID" value="MDV2475792.1"/>
    <property type="molecule type" value="Genomic_DNA"/>
</dbReference>
<evidence type="ECO:0000313" key="1">
    <source>
        <dbReference type="EMBL" id="MDV2475792.1"/>
    </source>
</evidence>
<dbReference type="PANTHER" id="PTHR13774:SF32">
    <property type="entry name" value="ANTISENSE-ENHANCING SEQUENCE 1"/>
    <property type="match status" value="1"/>
</dbReference>
<organism evidence="1 2">
    <name type="scientific">Rhodococcus zopfii</name>
    <dbReference type="NCBI Taxonomy" id="43772"/>
    <lineage>
        <taxon>Bacteria</taxon>
        <taxon>Bacillati</taxon>
        <taxon>Actinomycetota</taxon>
        <taxon>Actinomycetes</taxon>
        <taxon>Mycobacteriales</taxon>
        <taxon>Nocardiaceae</taxon>
        <taxon>Rhodococcus</taxon>
    </lineage>
</organism>
<comment type="caution">
    <text evidence="1">The sequence shown here is derived from an EMBL/GenBank/DDBJ whole genome shotgun (WGS) entry which is preliminary data.</text>
</comment>
<reference evidence="1 2" key="1">
    <citation type="submission" date="2019-10" db="EMBL/GenBank/DDBJ databases">
        <title>Draft Genome Assembly of Rhodococcus zopfii DSM44189.</title>
        <authorList>
            <person name="Sutton J.M."/>
            <person name="Akob D.M."/>
            <person name="Bushman T.J."/>
        </authorList>
    </citation>
    <scope>NUCLEOTIDE SEQUENCE [LARGE SCALE GENOMIC DNA]</scope>
    <source>
        <strain evidence="1 2">DSM 44189</strain>
    </source>
</reference>
<dbReference type="PIRSF" id="PIRSF016184">
    <property type="entry name" value="PhzC_PhzF"/>
    <property type="match status" value="1"/>
</dbReference>
<dbReference type="Pfam" id="PF02567">
    <property type="entry name" value="PhzC-PhzF"/>
    <property type="match status" value="2"/>
</dbReference>
<proteinExistence type="predicted"/>
<sequence length="229" mass="24644">MTIRVDVVRVFTDDRGEHGNPLGIVLDDDVAATDRQRIAAELGYSETIFVEPPRPGGTRARARIFTPTTELPFAGHPTVGLSRWLGERGTPIDILEVPAGPVAVRYADDVTWVCARAEWAPPFVLDRRPSADDVDRCSPDDYAGAAESYVWAWTDEPAGAVRARMFAPAFGIPEDEATGAAAVRLTAHVGRDLDIIQGCGSRIRTAWLPDGRVEVGGRVARGASRALAG</sequence>
<keyword evidence="2" id="KW-1185">Reference proteome</keyword>
<dbReference type="PANTHER" id="PTHR13774">
    <property type="entry name" value="PHENAZINE BIOSYNTHESIS PROTEIN"/>
    <property type="match status" value="1"/>
</dbReference>
<dbReference type="SUPFAM" id="SSF54506">
    <property type="entry name" value="Diaminopimelate epimerase-like"/>
    <property type="match status" value="1"/>
</dbReference>
<dbReference type="RefSeq" id="WP_072811068.1">
    <property type="nucleotide sequence ID" value="NZ_JAHWLX010000122.1"/>
</dbReference>
<name>A0ABU3WPX0_9NOCA</name>
<dbReference type="InterPro" id="IPR003719">
    <property type="entry name" value="Phenazine_PhzF-like"/>
</dbReference>
<protein>
    <submittedName>
        <fullName evidence="1">PhzF family phenazine biosynthesis protein</fullName>
    </submittedName>
</protein>
<dbReference type="Proteomes" id="UP001275440">
    <property type="component" value="Unassembled WGS sequence"/>
</dbReference>
<gene>
    <name evidence="1" type="ORF">F8M49_11245</name>
</gene>
<evidence type="ECO:0000313" key="2">
    <source>
        <dbReference type="Proteomes" id="UP001275440"/>
    </source>
</evidence>
<accession>A0ABU3WPX0</accession>
<dbReference type="Gene3D" id="3.10.310.10">
    <property type="entry name" value="Diaminopimelate Epimerase, Chain A, domain 1"/>
    <property type="match status" value="2"/>
</dbReference>